<dbReference type="InterPro" id="IPR001223">
    <property type="entry name" value="Glyco_hydro18_cat"/>
</dbReference>
<protein>
    <recommendedName>
        <fullName evidence="12">Chitinase</fullName>
    </recommendedName>
</protein>
<feature type="region of interest" description="Disordered" evidence="7">
    <location>
        <begin position="372"/>
        <end position="394"/>
    </location>
</feature>
<keyword evidence="2 6" id="KW-0378">Hydrolase</keyword>
<dbReference type="PROSITE" id="PS50941">
    <property type="entry name" value="CHIT_BIND_I_2"/>
    <property type="match status" value="2"/>
</dbReference>
<feature type="disulfide bond" evidence="5">
    <location>
        <begin position="344"/>
        <end position="358"/>
    </location>
</feature>
<dbReference type="InterPro" id="IPR004302">
    <property type="entry name" value="Cellulose/chitin-bd_N"/>
</dbReference>
<comment type="caution">
    <text evidence="5">Lacks conserved residue(s) required for the propagation of feature annotation.</text>
</comment>
<feature type="region of interest" description="Disordered" evidence="7">
    <location>
        <begin position="789"/>
        <end position="897"/>
    </location>
</feature>
<gene>
    <name evidence="10" type="ORF">ACHAXA_010392</name>
</gene>
<evidence type="ECO:0000256" key="1">
    <source>
        <dbReference type="ARBA" id="ARBA00022669"/>
    </source>
</evidence>
<dbReference type="GO" id="GO:0008061">
    <property type="term" value="F:chitin binding"/>
    <property type="evidence" value="ECO:0007669"/>
    <property type="project" value="UniProtKB-UniRule"/>
</dbReference>
<proteinExistence type="predicted"/>
<feature type="compositionally biased region" description="Low complexity" evidence="7">
    <location>
        <begin position="854"/>
        <end position="878"/>
    </location>
</feature>
<evidence type="ECO:0000256" key="7">
    <source>
        <dbReference type="SAM" id="MobiDB-lite"/>
    </source>
</evidence>
<dbReference type="InterPro" id="IPR001002">
    <property type="entry name" value="Chitin-bd_1"/>
</dbReference>
<keyword evidence="1 5" id="KW-0147">Chitin-binding</keyword>
<dbReference type="SUPFAM" id="SSF57016">
    <property type="entry name" value="Plant lectins/antimicrobial peptides"/>
    <property type="match status" value="2"/>
</dbReference>
<dbReference type="Gene3D" id="3.30.60.10">
    <property type="entry name" value="Endochitinase-like"/>
    <property type="match status" value="2"/>
</dbReference>
<dbReference type="PANTHER" id="PTHR47849:SF8">
    <property type="entry name" value="LECTIN"/>
    <property type="match status" value="1"/>
</dbReference>
<dbReference type="InterPro" id="IPR036861">
    <property type="entry name" value="Endochitinase-like_sf"/>
</dbReference>
<dbReference type="EMBL" id="JALLPB020000045">
    <property type="protein sequence ID" value="KAL3823136.1"/>
    <property type="molecule type" value="Genomic_DNA"/>
</dbReference>
<reference evidence="10 11" key="1">
    <citation type="submission" date="2024-10" db="EMBL/GenBank/DDBJ databases">
        <title>Updated reference genomes for cyclostephanoid diatoms.</title>
        <authorList>
            <person name="Roberts W.R."/>
            <person name="Alverson A.J."/>
        </authorList>
    </citation>
    <scope>NUCLEOTIDE SEQUENCE [LARGE SCALE GENOMIC DNA]</scope>
    <source>
        <strain evidence="10 11">AJA228-03</strain>
    </source>
</reference>
<dbReference type="PROSITE" id="PS51910">
    <property type="entry name" value="GH18_2"/>
    <property type="match status" value="1"/>
</dbReference>
<dbReference type="GO" id="GO:0016798">
    <property type="term" value="F:hydrolase activity, acting on glycosyl bonds"/>
    <property type="evidence" value="ECO:0007669"/>
    <property type="project" value="UniProtKB-KW"/>
</dbReference>
<evidence type="ECO:0000256" key="2">
    <source>
        <dbReference type="ARBA" id="ARBA00022801"/>
    </source>
</evidence>
<evidence type="ECO:0000313" key="10">
    <source>
        <dbReference type="EMBL" id="KAL3823136.1"/>
    </source>
</evidence>
<dbReference type="CDD" id="cd00035">
    <property type="entry name" value="ChtBD1"/>
    <property type="match status" value="2"/>
</dbReference>
<organism evidence="10 11">
    <name type="scientific">Cyclostephanos tholiformis</name>
    <dbReference type="NCBI Taxonomy" id="382380"/>
    <lineage>
        <taxon>Eukaryota</taxon>
        <taxon>Sar</taxon>
        <taxon>Stramenopiles</taxon>
        <taxon>Ochrophyta</taxon>
        <taxon>Bacillariophyta</taxon>
        <taxon>Coscinodiscophyceae</taxon>
        <taxon>Thalassiosirophycidae</taxon>
        <taxon>Stephanodiscales</taxon>
        <taxon>Stephanodiscaceae</taxon>
        <taxon>Cyclostephanos</taxon>
    </lineage>
</organism>
<dbReference type="AlphaFoldDB" id="A0ABD3SFF5"/>
<dbReference type="Pfam" id="PF03067">
    <property type="entry name" value="LPMO_10"/>
    <property type="match status" value="1"/>
</dbReference>
<evidence type="ECO:0008006" key="12">
    <source>
        <dbReference type="Google" id="ProtNLM"/>
    </source>
</evidence>
<feature type="compositionally biased region" description="Polar residues" evidence="7">
    <location>
        <begin position="818"/>
        <end position="830"/>
    </location>
</feature>
<dbReference type="Proteomes" id="UP001530377">
    <property type="component" value="Unassembled WGS sequence"/>
</dbReference>
<evidence type="ECO:0000313" key="11">
    <source>
        <dbReference type="Proteomes" id="UP001530377"/>
    </source>
</evidence>
<dbReference type="InterPro" id="IPR017853">
    <property type="entry name" value="GH"/>
</dbReference>
<keyword evidence="3 5" id="KW-1015">Disulfide bond</keyword>
<feature type="compositionally biased region" description="Basic residues" evidence="7">
    <location>
        <begin position="879"/>
        <end position="889"/>
    </location>
</feature>
<accession>A0ABD3SFF5</accession>
<evidence type="ECO:0000259" key="8">
    <source>
        <dbReference type="PROSITE" id="PS50941"/>
    </source>
</evidence>
<dbReference type="Gene3D" id="3.20.20.80">
    <property type="entry name" value="Glycosidases"/>
    <property type="match status" value="1"/>
</dbReference>
<name>A0ABD3SFF5_9STRA</name>
<evidence type="ECO:0000259" key="9">
    <source>
        <dbReference type="PROSITE" id="PS51910"/>
    </source>
</evidence>
<keyword evidence="4 6" id="KW-0326">Glycosidase</keyword>
<evidence type="ECO:0000256" key="5">
    <source>
        <dbReference type="PROSITE-ProRule" id="PRU00261"/>
    </source>
</evidence>
<dbReference type="PANTHER" id="PTHR47849">
    <property type="entry name" value="CHITIN-BINDING LECTIN 1"/>
    <property type="match status" value="1"/>
</dbReference>
<evidence type="ECO:0000256" key="3">
    <source>
        <dbReference type="ARBA" id="ARBA00023157"/>
    </source>
</evidence>
<feature type="compositionally biased region" description="Low complexity" evidence="7">
    <location>
        <begin position="796"/>
        <end position="817"/>
    </location>
</feature>
<sequence length="954" mass="100460">MAINRCTTRIGSAALIALVSLPLGINGHGYLKSPRSRNYVAFEDGKWFPLVEADPMKEAEPQSANIGGTKGRCGVIADVRNYDSPKNALGNPLTPRVQACYQPGQIIDVSVVLTAHHKGHFEFRACPIEPYGVATQGCFDAYPLKFISDTLYGANFDPNYPDRAYIPLSTAGYVGGTWSYSYKFQLPPGLSGDLVLLQWHYITANSCVHVGYDKYNWPVGPQWPSASDLIVPNCGPLPPDGQGVPEQFWNCAEIRVTNSCANPPSPTTITSTTVAPPQTTTTAATTTAGPPATSTTVITTTATATSSTTTVATTTKSANSQCAAATARCGPTITCASLGFSGFCCSQWGYCGTDANYCGACCQNGPCTNGPTPSPPSLPPPTTPPTPPPLPPPTGQQCGPTITCASVGFPGMCCSQYGYCGTDAAYCGAGCQNGPCTSGPTPPPPTPPPPSPPTGFNYNVNHGEDSRLIAYVGNWQTCPAAGQYDAYSHMVIAFAVSYTWASTKNVCDTTCAIASSVPICNNANNQPLVDSWRAAGKKVILSFGGAGMGGSWSGDSNNCWDYCFGKEEQLATSLVNIINTQKFDGIDIDYEYCYDISGAQAGRCQQRSSLYTDVKAQTFLDSLTSKLRVKLDALQLANGYNRGRYEVTHAPMDSDLTPSTSKYFQILKARRADLDFLMPQFYNGVTRPVTDGVGGTGVGAMSAALLFSSLANDLFAQQPNKVVFGFCISDCVGTSSNANAAQAVKIMSDLKTYNNGQFSCNGGAFFWVAEHDTSGLWSDAVVAEVSKTAGCSSGAPTTSSMPTSLKPTSTPTSSKPTEASQVTANPTSVAPTSSKPTSMPTSSKPAGSSQVTASPTTNPTSSKPTTLKPTSKPTSSKPTSRRPTSRRPTSKPASTSQCVAATASCGPAITLLWDRCKLLRDMLPKWAMHITIAALFLGEPSPFLLKSLFLIVVG</sequence>
<feature type="domain" description="Chitin-binding type-1" evidence="8">
    <location>
        <begin position="326"/>
        <end position="369"/>
    </location>
</feature>
<keyword evidence="11" id="KW-1185">Reference proteome</keyword>
<feature type="disulfide bond" evidence="5">
    <location>
        <begin position="413"/>
        <end position="427"/>
    </location>
</feature>
<dbReference type="InterPro" id="IPR001579">
    <property type="entry name" value="Glyco_hydro_18_chit_AS"/>
</dbReference>
<dbReference type="SMART" id="SM00270">
    <property type="entry name" value="ChtBD1"/>
    <property type="match status" value="2"/>
</dbReference>
<feature type="domain" description="GH18" evidence="9">
    <location>
        <begin position="466"/>
        <end position="788"/>
    </location>
</feature>
<comment type="caution">
    <text evidence="10">The sequence shown here is derived from an EMBL/GenBank/DDBJ whole genome shotgun (WGS) entry which is preliminary data.</text>
</comment>
<dbReference type="Pfam" id="PF00704">
    <property type="entry name" value="Glyco_hydro_18"/>
    <property type="match status" value="1"/>
</dbReference>
<dbReference type="SUPFAM" id="SSF51445">
    <property type="entry name" value="(Trans)glycosidases"/>
    <property type="match status" value="1"/>
</dbReference>
<evidence type="ECO:0000256" key="6">
    <source>
        <dbReference type="RuleBase" id="RU000489"/>
    </source>
</evidence>
<feature type="domain" description="Chitin-binding type-1" evidence="8">
    <location>
        <begin position="395"/>
        <end position="438"/>
    </location>
</feature>
<evidence type="ECO:0000256" key="4">
    <source>
        <dbReference type="ARBA" id="ARBA00023295"/>
    </source>
</evidence>
<feature type="compositionally biased region" description="Low complexity" evidence="7">
    <location>
        <begin position="831"/>
        <end position="845"/>
    </location>
</feature>
<dbReference type="Pfam" id="PF00187">
    <property type="entry name" value="Chitin_bind_1"/>
    <property type="match status" value="1"/>
</dbReference>
<dbReference type="PROSITE" id="PS01095">
    <property type="entry name" value="GH18_1"/>
    <property type="match status" value="1"/>
</dbReference>